<dbReference type="EMBL" id="AZBU02000014">
    <property type="protein sequence ID" value="TKR57990.1"/>
    <property type="molecule type" value="Genomic_DNA"/>
</dbReference>
<keyword evidence="3" id="KW-1185">Reference proteome</keyword>
<feature type="signal peptide" evidence="1">
    <location>
        <begin position="1"/>
        <end position="22"/>
    </location>
</feature>
<reference evidence="2 3" key="2">
    <citation type="journal article" date="2019" name="G3 (Bethesda)">
        <title>Hybrid Assembly of the Genome of the Entomopathogenic Nematode Steinernema carpocapsae Identifies the X-Chromosome.</title>
        <authorList>
            <person name="Serra L."/>
            <person name="Macchietto M."/>
            <person name="Macias-Munoz A."/>
            <person name="McGill C.J."/>
            <person name="Rodriguez I.M."/>
            <person name="Rodriguez B."/>
            <person name="Murad R."/>
            <person name="Mortazavi A."/>
        </authorList>
    </citation>
    <scope>NUCLEOTIDE SEQUENCE [LARGE SCALE GENOMIC DNA]</scope>
    <source>
        <strain evidence="2 3">ALL</strain>
    </source>
</reference>
<dbReference type="Proteomes" id="UP000298663">
    <property type="component" value="Unassembled WGS sequence"/>
</dbReference>
<gene>
    <name evidence="2" type="ORF">L596_030620</name>
</gene>
<name>A0A4U5LPZ7_STECR</name>
<evidence type="ECO:0000256" key="1">
    <source>
        <dbReference type="SAM" id="SignalP"/>
    </source>
</evidence>
<dbReference type="AlphaFoldDB" id="A0A4U5LPZ7"/>
<evidence type="ECO:0000313" key="2">
    <source>
        <dbReference type="EMBL" id="TKR57990.1"/>
    </source>
</evidence>
<organism evidence="2 3">
    <name type="scientific">Steinernema carpocapsae</name>
    <name type="common">Entomopathogenic nematode</name>
    <dbReference type="NCBI Taxonomy" id="34508"/>
    <lineage>
        <taxon>Eukaryota</taxon>
        <taxon>Metazoa</taxon>
        <taxon>Ecdysozoa</taxon>
        <taxon>Nematoda</taxon>
        <taxon>Chromadorea</taxon>
        <taxon>Rhabditida</taxon>
        <taxon>Tylenchina</taxon>
        <taxon>Panagrolaimomorpha</taxon>
        <taxon>Strongyloidoidea</taxon>
        <taxon>Steinernematidae</taxon>
        <taxon>Steinernema</taxon>
    </lineage>
</organism>
<sequence>MKLFGLSLSTLLLALLLFSALAAPGKLHLDKDKSDDSDIFREAPGNNPYNSTLFSSFDTISNDAQVKRFRRTSDSNNATSIFGMWREYCKPAWCKIFPICVVPMLPFFPKN</sequence>
<proteinExistence type="predicted"/>
<feature type="chain" id="PRO_5020467799" evidence="1">
    <location>
        <begin position="23"/>
        <end position="111"/>
    </location>
</feature>
<reference evidence="2 3" key="1">
    <citation type="journal article" date="2015" name="Genome Biol.">
        <title>Comparative genomics of Steinernema reveals deeply conserved gene regulatory networks.</title>
        <authorList>
            <person name="Dillman A.R."/>
            <person name="Macchietto M."/>
            <person name="Porter C.F."/>
            <person name="Rogers A."/>
            <person name="Williams B."/>
            <person name="Antoshechkin I."/>
            <person name="Lee M.M."/>
            <person name="Goodwin Z."/>
            <person name="Lu X."/>
            <person name="Lewis E.E."/>
            <person name="Goodrich-Blair H."/>
            <person name="Stock S.P."/>
            <person name="Adams B.J."/>
            <person name="Sternberg P.W."/>
            <person name="Mortazavi A."/>
        </authorList>
    </citation>
    <scope>NUCLEOTIDE SEQUENCE [LARGE SCALE GENOMIC DNA]</scope>
    <source>
        <strain evidence="2 3">ALL</strain>
    </source>
</reference>
<accession>A0A4U5LPZ7</accession>
<keyword evidence="1" id="KW-0732">Signal</keyword>
<comment type="caution">
    <text evidence="2">The sequence shown here is derived from an EMBL/GenBank/DDBJ whole genome shotgun (WGS) entry which is preliminary data.</text>
</comment>
<protein>
    <submittedName>
        <fullName evidence="2">Uncharacterized protein</fullName>
    </submittedName>
</protein>
<evidence type="ECO:0000313" key="3">
    <source>
        <dbReference type="Proteomes" id="UP000298663"/>
    </source>
</evidence>